<keyword evidence="2" id="KW-0805">Transcription regulation</keyword>
<dbReference type="EMBL" id="CAACVG010000055">
    <property type="protein sequence ID" value="VEN33496.1"/>
    <property type="molecule type" value="Genomic_DNA"/>
</dbReference>
<reference evidence="9 10" key="1">
    <citation type="submission" date="2019-01" db="EMBL/GenBank/DDBJ databases">
        <authorList>
            <person name="Sayadi A."/>
        </authorList>
    </citation>
    <scope>NUCLEOTIDE SEQUENCE [LARGE SCALE GENOMIC DNA]</scope>
</reference>
<dbReference type="Proteomes" id="UP000410492">
    <property type="component" value="Unassembled WGS sequence"/>
</dbReference>
<feature type="non-terminal residue" evidence="9">
    <location>
        <position position="1"/>
    </location>
</feature>
<dbReference type="Gene3D" id="1.10.30.10">
    <property type="entry name" value="High mobility group box domain"/>
    <property type="match status" value="1"/>
</dbReference>
<dbReference type="FunFam" id="1.10.30.10:FF:000004">
    <property type="entry name" value="Transcription factor SOX-10"/>
    <property type="match status" value="1"/>
</dbReference>
<evidence type="ECO:0000256" key="2">
    <source>
        <dbReference type="ARBA" id="ARBA00023015"/>
    </source>
</evidence>
<feature type="DNA-binding region" description="HMG box" evidence="6">
    <location>
        <begin position="111"/>
        <end position="179"/>
    </location>
</feature>
<evidence type="ECO:0000256" key="6">
    <source>
        <dbReference type="PROSITE-ProRule" id="PRU00267"/>
    </source>
</evidence>
<feature type="region of interest" description="Disordered" evidence="7">
    <location>
        <begin position="1"/>
        <end position="21"/>
    </location>
</feature>
<keyword evidence="3 6" id="KW-0238">DNA-binding</keyword>
<sequence length="434" mass="48620">SGRDPPARPRSPLSKPSLISSLPSHRSSIVWLLSVRRCTLTRLARSDLSMASTVASGVQEAAAGGSAGKEGSQELEKNKINDAVTKALQGYDWTAVPIASKAASEKKKKHIKRPMNAFMVWAQAARRKLADQYPHLHNAELSKNLGKIWRVLSDTEKKPFVEEAERLRIIHKREHPDYKYQPRRRKQNKQHENTAGMHHQHHHQLAFSRGLKQEESPCSPRSRSSTSPSTCSSQPNSPAQHVQMIKSANCAGADQHHGLNGINGYTDKVYQRIPEIDSAYIPDDCLDSSDLDQYLPSESQFQSYQQAFIKHAHEEDNNNYKNKRLGVGEAIPQSGEMCDDGFGRYQDLQAGNNSNSSPAAVKTERYLHHQSSPTSLYPYSPVNSPYYTGNGHQYLPSYQYLPQRTMFSGSTTITNYTSSSVETNGNEHWGPYNM</sequence>
<dbReference type="OrthoDB" id="6247875at2759"/>
<dbReference type="Pfam" id="PF00505">
    <property type="entry name" value="HMG_box"/>
    <property type="match status" value="1"/>
</dbReference>
<keyword evidence="4" id="KW-0804">Transcription</keyword>
<dbReference type="InterPro" id="IPR022151">
    <property type="entry name" value="Sox_N"/>
</dbReference>
<dbReference type="AlphaFoldDB" id="A0A653BD50"/>
<evidence type="ECO:0000256" key="4">
    <source>
        <dbReference type="ARBA" id="ARBA00023163"/>
    </source>
</evidence>
<accession>A0A653BD50</accession>
<evidence type="ECO:0000259" key="8">
    <source>
        <dbReference type="PROSITE" id="PS50118"/>
    </source>
</evidence>
<feature type="domain" description="HMG box" evidence="8">
    <location>
        <begin position="111"/>
        <end position="179"/>
    </location>
</feature>
<dbReference type="GO" id="GO:0000978">
    <property type="term" value="F:RNA polymerase II cis-regulatory region sequence-specific DNA binding"/>
    <property type="evidence" value="ECO:0007669"/>
    <property type="project" value="TreeGrafter"/>
</dbReference>
<proteinExistence type="predicted"/>
<dbReference type="Pfam" id="PF12444">
    <property type="entry name" value="Sox_N"/>
    <property type="match status" value="1"/>
</dbReference>
<dbReference type="PROSITE" id="PS50118">
    <property type="entry name" value="HMG_BOX_2"/>
    <property type="match status" value="1"/>
</dbReference>
<dbReference type="CDD" id="cd22031">
    <property type="entry name" value="HMG-box_SoxE"/>
    <property type="match status" value="1"/>
</dbReference>
<feature type="compositionally biased region" description="Low complexity" evidence="7">
    <location>
        <begin position="216"/>
        <end position="238"/>
    </location>
</feature>
<dbReference type="InterPro" id="IPR050917">
    <property type="entry name" value="SOX_TF"/>
</dbReference>
<name>A0A653BD50_CALMS</name>
<evidence type="ECO:0000256" key="7">
    <source>
        <dbReference type="SAM" id="MobiDB-lite"/>
    </source>
</evidence>
<dbReference type="PANTHER" id="PTHR45803:SF5">
    <property type="entry name" value="SOX100B"/>
    <property type="match status" value="1"/>
</dbReference>
<dbReference type="InterPro" id="IPR009071">
    <property type="entry name" value="HMG_box_dom"/>
</dbReference>
<evidence type="ECO:0000313" key="10">
    <source>
        <dbReference type="Proteomes" id="UP000410492"/>
    </source>
</evidence>
<dbReference type="InterPro" id="IPR036910">
    <property type="entry name" value="HMG_box_dom_sf"/>
</dbReference>
<dbReference type="PANTHER" id="PTHR45803">
    <property type="entry name" value="SOX100B"/>
    <property type="match status" value="1"/>
</dbReference>
<gene>
    <name evidence="9" type="ORF">CALMAC_LOCUS31</name>
</gene>
<organism evidence="9 10">
    <name type="scientific">Callosobruchus maculatus</name>
    <name type="common">Southern cowpea weevil</name>
    <name type="synonym">Pulse bruchid</name>
    <dbReference type="NCBI Taxonomy" id="64391"/>
    <lineage>
        <taxon>Eukaryota</taxon>
        <taxon>Metazoa</taxon>
        <taxon>Ecdysozoa</taxon>
        <taxon>Arthropoda</taxon>
        <taxon>Hexapoda</taxon>
        <taxon>Insecta</taxon>
        <taxon>Pterygota</taxon>
        <taxon>Neoptera</taxon>
        <taxon>Endopterygota</taxon>
        <taxon>Coleoptera</taxon>
        <taxon>Polyphaga</taxon>
        <taxon>Cucujiformia</taxon>
        <taxon>Chrysomeloidea</taxon>
        <taxon>Chrysomelidae</taxon>
        <taxon>Bruchinae</taxon>
        <taxon>Bruchini</taxon>
        <taxon>Callosobruchus</taxon>
    </lineage>
</organism>
<dbReference type="SMART" id="SM00398">
    <property type="entry name" value="HMG"/>
    <property type="match status" value="1"/>
</dbReference>
<keyword evidence="10" id="KW-1185">Reference proteome</keyword>
<evidence type="ECO:0000256" key="5">
    <source>
        <dbReference type="ARBA" id="ARBA00023242"/>
    </source>
</evidence>
<evidence type="ECO:0000256" key="3">
    <source>
        <dbReference type="ARBA" id="ARBA00023125"/>
    </source>
</evidence>
<comment type="subcellular location">
    <subcellularLocation>
        <location evidence="1">Nucleus</location>
    </subcellularLocation>
</comment>
<dbReference type="GO" id="GO:0000981">
    <property type="term" value="F:DNA-binding transcription factor activity, RNA polymerase II-specific"/>
    <property type="evidence" value="ECO:0007669"/>
    <property type="project" value="TreeGrafter"/>
</dbReference>
<dbReference type="SUPFAM" id="SSF47095">
    <property type="entry name" value="HMG-box"/>
    <property type="match status" value="1"/>
</dbReference>
<protein>
    <recommendedName>
        <fullName evidence="8">HMG box domain-containing protein</fullName>
    </recommendedName>
</protein>
<feature type="region of interest" description="Disordered" evidence="7">
    <location>
        <begin position="173"/>
        <end position="240"/>
    </location>
</feature>
<feature type="compositionally biased region" description="Low complexity" evidence="7">
    <location>
        <begin position="10"/>
        <end position="21"/>
    </location>
</feature>
<keyword evidence="5 6" id="KW-0539">Nucleus</keyword>
<evidence type="ECO:0000313" key="9">
    <source>
        <dbReference type="EMBL" id="VEN33496.1"/>
    </source>
</evidence>
<evidence type="ECO:0000256" key="1">
    <source>
        <dbReference type="ARBA" id="ARBA00004123"/>
    </source>
</evidence>
<dbReference type="GO" id="GO:0005634">
    <property type="term" value="C:nucleus"/>
    <property type="evidence" value="ECO:0007669"/>
    <property type="project" value="UniProtKB-SubCell"/>
</dbReference>